<keyword evidence="5" id="KW-0472">Membrane</keyword>
<dbReference type="InterPro" id="IPR036188">
    <property type="entry name" value="FAD/NAD-bd_sf"/>
</dbReference>
<proteinExistence type="inferred from homology"/>
<evidence type="ECO:0000256" key="2">
    <source>
        <dbReference type="ARBA" id="ARBA00009410"/>
    </source>
</evidence>
<organism evidence="7 8">
    <name type="scientific">Aquirufa echingensis</name>
    <dbReference type="NCBI Taxonomy" id="3096516"/>
    <lineage>
        <taxon>Bacteria</taxon>
        <taxon>Pseudomonadati</taxon>
        <taxon>Bacteroidota</taxon>
        <taxon>Cytophagia</taxon>
        <taxon>Cytophagales</taxon>
        <taxon>Flectobacillaceae</taxon>
        <taxon>Aquirufa</taxon>
    </lineage>
</organism>
<dbReference type="RefSeq" id="WP_377977436.1">
    <property type="nucleotide sequence ID" value="NZ_JBBKYA010000007.1"/>
</dbReference>
<sequence length="385" mass="44052">MIKNKKYDLIIVGGGVIGTFCAYHALLKNKSVLLLEKDAQPYEASFRNFGQAVPSGQRLDTWFEHGRRSLKIYKELQEELDISLVPNGSWYVASDDEELGLLEEMSELLNERDYKNRLYTATETSEINPHFKKDYVKGGLFLPDEASLNPLVMVHRVREYLIKSMGLHYQNLCPVIGVEKKRGIAMLTTANKKTYWADDVILANGRDTQFLFPEHYPSDELKVCKLQMMRLAPQKKILKSNILTGLTIRRYESFHSCPSYQKLSTKPEHAPFKKYGIHMLFKQADDGSIILGDSHEYAPVHKSANFGFEISREINELMLAEAKRITNLEKWDVDQTWAGYYLQGTESEVFTKTIDDVIHIINGIGGKGMTTSPGFTQNYIKNLYL</sequence>
<keyword evidence="8" id="KW-1185">Reference proteome</keyword>
<comment type="similarity">
    <text evidence="2">Belongs to the DadA oxidoreductase family.</text>
</comment>
<feature type="transmembrane region" description="Helical" evidence="5">
    <location>
        <begin position="7"/>
        <end position="26"/>
    </location>
</feature>
<protein>
    <submittedName>
        <fullName evidence="7">TIGR03364 family FAD-dependent oxidoreductase</fullName>
    </submittedName>
</protein>
<keyword evidence="5" id="KW-0812">Transmembrane</keyword>
<evidence type="ECO:0000313" key="8">
    <source>
        <dbReference type="Proteomes" id="UP001598114"/>
    </source>
</evidence>
<dbReference type="NCBIfam" id="TIGR03364">
    <property type="entry name" value="HpnW_proposed"/>
    <property type="match status" value="1"/>
</dbReference>
<name>A0ABW6D4T4_9BACT</name>
<keyword evidence="3" id="KW-0285">Flavoprotein</keyword>
<dbReference type="Gene3D" id="3.50.50.60">
    <property type="entry name" value="FAD/NAD(P)-binding domain"/>
    <property type="match status" value="1"/>
</dbReference>
<reference evidence="7 8" key="1">
    <citation type="submission" date="2024-03" db="EMBL/GenBank/DDBJ databases">
        <title>Aquirufa genome sequencing.</title>
        <authorList>
            <person name="Pitt A."/>
            <person name="Hahn M.W."/>
        </authorList>
    </citation>
    <scope>NUCLEOTIDE SEQUENCE [LARGE SCALE GENOMIC DNA]</scope>
    <source>
        <strain evidence="7 8">PLAD-142S6K</strain>
    </source>
</reference>
<dbReference type="PANTHER" id="PTHR13847">
    <property type="entry name" value="SARCOSINE DEHYDROGENASE-RELATED"/>
    <property type="match status" value="1"/>
</dbReference>
<dbReference type="InterPro" id="IPR006076">
    <property type="entry name" value="FAD-dep_OxRdtase"/>
</dbReference>
<feature type="domain" description="FAD dependent oxidoreductase" evidence="6">
    <location>
        <begin position="8"/>
        <end position="374"/>
    </location>
</feature>
<evidence type="ECO:0000259" key="6">
    <source>
        <dbReference type="Pfam" id="PF01266"/>
    </source>
</evidence>
<dbReference type="Pfam" id="PF01266">
    <property type="entry name" value="DAO"/>
    <property type="match status" value="1"/>
</dbReference>
<gene>
    <name evidence="7" type="ORF">SKC38_12240</name>
</gene>
<dbReference type="EMBL" id="JBBKYA010000007">
    <property type="protein sequence ID" value="MFD3277000.1"/>
    <property type="molecule type" value="Genomic_DNA"/>
</dbReference>
<dbReference type="InterPro" id="IPR017741">
    <property type="entry name" value="FAD-dependent_OxRdtase_HpnW"/>
</dbReference>
<dbReference type="Proteomes" id="UP001598114">
    <property type="component" value="Unassembled WGS sequence"/>
</dbReference>
<evidence type="ECO:0000256" key="5">
    <source>
        <dbReference type="SAM" id="Phobius"/>
    </source>
</evidence>
<keyword evidence="4" id="KW-0560">Oxidoreductase</keyword>
<comment type="cofactor">
    <cofactor evidence="1">
        <name>FAD</name>
        <dbReference type="ChEBI" id="CHEBI:57692"/>
    </cofactor>
</comment>
<dbReference type="Gene3D" id="3.30.9.10">
    <property type="entry name" value="D-Amino Acid Oxidase, subunit A, domain 2"/>
    <property type="match status" value="1"/>
</dbReference>
<evidence type="ECO:0000313" key="7">
    <source>
        <dbReference type="EMBL" id="MFD3277000.1"/>
    </source>
</evidence>
<keyword evidence="5" id="KW-1133">Transmembrane helix</keyword>
<dbReference type="PANTHER" id="PTHR13847:SF286">
    <property type="entry name" value="D-AMINO ACID DEHYDROGENASE"/>
    <property type="match status" value="1"/>
</dbReference>
<evidence type="ECO:0000256" key="3">
    <source>
        <dbReference type="ARBA" id="ARBA00022630"/>
    </source>
</evidence>
<evidence type="ECO:0000256" key="1">
    <source>
        <dbReference type="ARBA" id="ARBA00001974"/>
    </source>
</evidence>
<dbReference type="SUPFAM" id="SSF51905">
    <property type="entry name" value="FAD/NAD(P)-binding domain"/>
    <property type="match status" value="1"/>
</dbReference>
<comment type="caution">
    <text evidence="7">The sequence shown here is derived from an EMBL/GenBank/DDBJ whole genome shotgun (WGS) entry which is preliminary data.</text>
</comment>
<accession>A0ABW6D4T4</accession>
<evidence type="ECO:0000256" key="4">
    <source>
        <dbReference type="ARBA" id="ARBA00023002"/>
    </source>
</evidence>